<dbReference type="EMBL" id="QXWK01000013">
    <property type="protein sequence ID" value="NBH61545.1"/>
    <property type="molecule type" value="Genomic_DNA"/>
</dbReference>
<comment type="caution">
    <text evidence="3">The sequence shown here is derived from an EMBL/GenBank/DDBJ whole genome shotgun (WGS) entry which is preliminary data.</text>
</comment>
<keyword evidence="4" id="KW-1185">Reference proteome</keyword>
<evidence type="ECO:0000313" key="3">
    <source>
        <dbReference type="EMBL" id="NBH61545.1"/>
    </source>
</evidence>
<dbReference type="Gene3D" id="3.40.50.11790">
    <property type="match status" value="1"/>
</dbReference>
<sequence>MAQIFKEGEMKVRPDVYYRYDVRGEETVGATDGINALVMEAPWGPLGEVKAFYNAKDLAEAYGTCDGVEMAAIMFAEGASTVYVYRAGTGGAKASLTQGDNVVITAKYEGSRPIKVKVLALPGGKQKQCLVIADDKVKEVYTFAAGGENEAAELASVLKASAYVTAEEGKTGTVEEFETALSGGEDPKAVADDYLDGFYALEPYYYNVICCDTISDSIQNVLAAYIEEVVETGKFPIAVMGTDCTKPLTDRMAAAAEKNNGQIAMIGNTYTELTGIAAKMNCAVAHLAGAVAATPANQSIVHKALKGAGDVTERFTGTQYEEAIKNGLVLLSRSADGQVWFDSGVTTLVNLDENQDAGWKKLKRTKVRNELMRRLHVAMEKKIGKVNCDSDGIADVIQTGIRVLNDMAREKKIMQGGIFTLDTENPQTSDSAWFIVEVDDIDTLEKIYLHYRFSNTQTNA</sequence>
<dbReference type="RefSeq" id="WP_160201829.1">
    <property type="nucleotide sequence ID" value="NZ_QXWK01000013.1"/>
</dbReference>
<dbReference type="Gene3D" id="3.30.1370.220">
    <property type="match status" value="1"/>
</dbReference>
<protein>
    <recommendedName>
        <fullName evidence="2">Tail sheath protein subtilisin-like domain-containing protein</fullName>
    </recommendedName>
</protein>
<dbReference type="AlphaFoldDB" id="A0A845QKG2"/>
<feature type="domain" description="Tail sheath protein subtilisin-like" evidence="2">
    <location>
        <begin position="189"/>
        <end position="346"/>
    </location>
</feature>
<organism evidence="3 4">
    <name type="scientific">Anaerotruncus colihominis</name>
    <dbReference type="NCBI Taxonomy" id="169435"/>
    <lineage>
        <taxon>Bacteria</taxon>
        <taxon>Bacillati</taxon>
        <taxon>Bacillota</taxon>
        <taxon>Clostridia</taxon>
        <taxon>Eubacteriales</taxon>
        <taxon>Oscillospiraceae</taxon>
        <taxon>Anaerotruncus</taxon>
    </lineage>
</organism>
<name>A0A845QKG2_9FIRM</name>
<evidence type="ECO:0000256" key="1">
    <source>
        <dbReference type="ARBA" id="ARBA00008005"/>
    </source>
</evidence>
<reference evidence="3 4" key="1">
    <citation type="submission" date="2018-08" db="EMBL/GenBank/DDBJ databases">
        <title>Murine metabolic-syndrome-specific gut microbial biobank.</title>
        <authorList>
            <person name="Liu C."/>
        </authorList>
    </citation>
    <scope>NUCLEOTIDE SEQUENCE [LARGE SCALE GENOMIC DNA]</scope>
    <source>
        <strain evidence="3 4">28</strain>
    </source>
</reference>
<dbReference type="Gene3D" id="3.40.50.11780">
    <property type="match status" value="1"/>
</dbReference>
<dbReference type="InterPro" id="IPR035089">
    <property type="entry name" value="Phage_sheath_subtilisin"/>
</dbReference>
<dbReference type="Proteomes" id="UP000446866">
    <property type="component" value="Unassembled WGS sequence"/>
</dbReference>
<evidence type="ECO:0000259" key="2">
    <source>
        <dbReference type="Pfam" id="PF04984"/>
    </source>
</evidence>
<comment type="similarity">
    <text evidence="1">Belongs to the myoviridae tail sheath protein family.</text>
</comment>
<dbReference type="Pfam" id="PF04984">
    <property type="entry name" value="Phage_sheath_1"/>
    <property type="match status" value="1"/>
</dbReference>
<gene>
    <name evidence="3" type="ORF">D0435_07765</name>
</gene>
<evidence type="ECO:0000313" key="4">
    <source>
        <dbReference type="Proteomes" id="UP000446866"/>
    </source>
</evidence>
<accession>A0A845QKG2</accession>
<proteinExistence type="inferred from homology"/>